<feature type="domain" description="Peptidase S24/S26A/S26B/S26C" evidence="4">
    <location>
        <begin position="121"/>
        <end position="216"/>
    </location>
</feature>
<name>A0A7X1VLU8_9PROT</name>
<evidence type="ECO:0000259" key="4">
    <source>
        <dbReference type="Pfam" id="PF00717"/>
    </source>
</evidence>
<evidence type="ECO:0000256" key="3">
    <source>
        <dbReference type="ARBA" id="ARBA00023163"/>
    </source>
</evidence>
<dbReference type="Proteomes" id="UP000432209">
    <property type="component" value="Unassembled WGS sequence"/>
</dbReference>
<accession>A0A7X1VLU8</accession>
<keyword evidence="1" id="KW-0805">Transcription regulation</keyword>
<evidence type="ECO:0000256" key="1">
    <source>
        <dbReference type="ARBA" id="ARBA00023015"/>
    </source>
</evidence>
<dbReference type="SUPFAM" id="SSF51306">
    <property type="entry name" value="LexA/Signal peptidase"/>
    <property type="match status" value="1"/>
</dbReference>
<dbReference type="GO" id="GO:0003677">
    <property type="term" value="F:DNA binding"/>
    <property type="evidence" value="ECO:0007669"/>
    <property type="project" value="UniProtKB-KW"/>
</dbReference>
<evidence type="ECO:0000313" key="6">
    <source>
        <dbReference type="Proteomes" id="UP000432209"/>
    </source>
</evidence>
<sequence length="222" mass="24928">MTFQELFQHAIKIGAVRNIDLAKRFGITSQAVSQWKTGKRPNREHEQKVIDYLSEKIAEKEGVKVKLPDLPANLIDDAGSDEPVDYVPVRSLDVRAGAGGGGIIDDHAFGRPRFFESGFVQRELRASASDLCVVEIEGQSMEPLLRSGDTVLVDMRKKNVAMEGIFVLFDGDGVVCKWVELVHGAETPTFQVKSENERFKPYEVEAHRCQILGRVVWFSRRL</sequence>
<dbReference type="RefSeq" id="WP_153429011.1">
    <property type="nucleotide sequence ID" value="NZ_WIPH01000001.1"/>
</dbReference>
<keyword evidence="3" id="KW-0804">Transcription</keyword>
<dbReference type="PANTHER" id="PTHR40661:SF3">
    <property type="entry name" value="FELS-1 PROPHAGE TRANSCRIPTIONAL REGULATOR"/>
    <property type="match status" value="1"/>
</dbReference>
<dbReference type="InterPro" id="IPR015927">
    <property type="entry name" value="Peptidase_S24_S26A/B/C"/>
</dbReference>
<comment type="caution">
    <text evidence="5">The sequence shown here is derived from an EMBL/GenBank/DDBJ whole genome shotgun (WGS) entry which is preliminary data.</text>
</comment>
<dbReference type="Pfam" id="PF00717">
    <property type="entry name" value="Peptidase_S24"/>
    <property type="match status" value="1"/>
</dbReference>
<dbReference type="InterPro" id="IPR001387">
    <property type="entry name" value="Cro/C1-type_HTH"/>
</dbReference>
<dbReference type="Gene3D" id="2.10.109.10">
    <property type="entry name" value="Umud Fragment, subunit A"/>
    <property type="match status" value="1"/>
</dbReference>
<keyword evidence="6" id="KW-1185">Reference proteome</keyword>
<dbReference type="CDD" id="cd00093">
    <property type="entry name" value="HTH_XRE"/>
    <property type="match status" value="1"/>
</dbReference>
<organism evidence="5 6">
    <name type="scientific">Gluconobacter aidae</name>
    <dbReference type="NCBI Taxonomy" id="2662454"/>
    <lineage>
        <taxon>Bacteria</taxon>
        <taxon>Pseudomonadati</taxon>
        <taxon>Pseudomonadota</taxon>
        <taxon>Alphaproteobacteria</taxon>
        <taxon>Acetobacterales</taxon>
        <taxon>Acetobacteraceae</taxon>
        <taxon>Gluconobacter</taxon>
    </lineage>
</organism>
<dbReference type="EMBL" id="WIPH01000001">
    <property type="protein sequence ID" value="MQR97604.1"/>
    <property type="molecule type" value="Genomic_DNA"/>
</dbReference>
<evidence type="ECO:0000313" key="5">
    <source>
        <dbReference type="EMBL" id="MQR97604.1"/>
    </source>
</evidence>
<dbReference type="InterPro" id="IPR036286">
    <property type="entry name" value="LexA/Signal_pep-like_sf"/>
</dbReference>
<proteinExistence type="predicted"/>
<dbReference type="InterPro" id="IPR039418">
    <property type="entry name" value="LexA-like"/>
</dbReference>
<keyword evidence="2" id="KW-0238">DNA-binding</keyword>
<reference evidence="5 6" key="1">
    <citation type="submission" date="2019-10" db="EMBL/GenBank/DDBJ databases">
        <title>Gluconobacter aidae sp. nov., a novel species of acetic acid bacteria isolated in Thailand.</title>
        <authorList>
            <person name="Yukphan P."/>
            <person name="Charoenyingcharoen P."/>
            <person name="Malimas S."/>
            <person name="Muramatsu Y."/>
            <person name="Nakagawa Y."/>
            <person name="Tanasupawat S."/>
            <person name="Yamada Y."/>
        </authorList>
    </citation>
    <scope>NUCLEOTIDE SEQUENCE [LARGE SCALE GENOMIC DNA]</scope>
    <source>
        <strain evidence="5 6">AC10</strain>
    </source>
</reference>
<evidence type="ECO:0000256" key="2">
    <source>
        <dbReference type="ARBA" id="ARBA00023125"/>
    </source>
</evidence>
<dbReference type="PANTHER" id="PTHR40661">
    <property type="match status" value="1"/>
</dbReference>
<gene>
    <name evidence="5" type="ORF">GFJ39_00025</name>
</gene>
<protein>
    <recommendedName>
        <fullName evidence="4">Peptidase S24/S26A/S26B/S26C domain-containing protein</fullName>
    </recommendedName>
</protein>
<dbReference type="AlphaFoldDB" id="A0A7X1VLU8"/>
<dbReference type="CDD" id="cd06529">
    <property type="entry name" value="S24_LexA-like"/>
    <property type="match status" value="1"/>
</dbReference>